<evidence type="ECO:0000313" key="1">
    <source>
        <dbReference type="EMBL" id="GER87335.1"/>
    </source>
</evidence>
<dbReference type="Proteomes" id="UP000326912">
    <property type="component" value="Unassembled WGS sequence"/>
</dbReference>
<name>A0A5J4KI14_9CHLR</name>
<organism evidence="1 2">
    <name type="scientific">Dictyobacter vulcani</name>
    <dbReference type="NCBI Taxonomy" id="2607529"/>
    <lineage>
        <taxon>Bacteria</taxon>
        <taxon>Bacillati</taxon>
        <taxon>Chloroflexota</taxon>
        <taxon>Ktedonobacteria</taxon>
        <taxon>Ktedonobacterales</taxon>
        <taxon>Dictyobacteraceae</taxon>
        <taxon>Dictyobacter</taxon>
    </lineage>
</organism>
<proteinExistence type="predicted"/>
<comment type="caution">
    <text evidence="1">The sequence shown here is derived from an EMBL/GenBank/DDBJ whole genome shotgun (WGS) entry which is preliminary data.</text>
</comment>
<sequence>MRKVGVLARFMVCFAFQETAEWYPGLPVLRLKEYTTYVVHYQQFSPPHPTSFKGTALSSPA</sequence>
<keyword evidence="2" id="KW-1185">Reference proteome</keyword>
<gene>
    <name evidence="1" type="ORF">KDW_14970</name>
</gene>
<evidence type="ECO:0000313" key="2">
    <source>
        <dbReference type="Proteomes" id="UP000326912"/>
    </source>
</evidence>
<accession>A0A5J4KI14</accession>
<dbReference type="EMBL" id="BKZW01000001">
    <property type="protein sequence ID" value="GER87335.1"/>
    <property type="molecule type" value="Genomic_DNA"/>
</dbReference>
<reference evidence="1 2" key="1">
    <citation type="submission" date="2019-10" db="EMBL/GenBank/DDBJ databases">
        <title>Dictyobacter vulcani sp. nov., within the class Ktedonobacteria, isolated from soil of volcanic Mt. Zao.</title>
        <authorList>
            <person name="Zheng Y."/>
            <person name="Wang C.M."/>
            <person name="Sakai Y."/>
            <person name="Abe K."/>
            <person name="Yokota A."/>
            <person name="Yabe S."/>
        </authorList>
    </citation>
    <scope>NUCLEOTIDE SEQUENCE [LARGE SCALE GENOMIC DNA]</scope>
    <source>
        <strain evidence="1 2">W12</strain>
    </source>
</reference>
<protein>
    <submittedName>
        <fullName evidence="1">Uncharacterized protein</fullName>
    </submittedName>
</protein>
<dbReference type="AlphaFoldDB" id="A0A5J4KI14"/>